<dbReference type="InterPro" id="IPR007459">
    <property type="entry name" value="DNA_pol3_chi"/>
</dbReference>
<dbReference type="Gene3D" id="3.40.50.10110">
    <property type="entry name" value="DNA polymerase III subunit chi"/>
    <property type="match status" value="1"/>
</dbReference>
<dbReference type="GO" id="GO:0003887">
    <property type="term" value="F:DNA-directed DNA polymerase activity"/>
    <property type="evidence" value="ECO:0007669"/>
    <property type="project" value="InterPro"/>
</dbReference>
<dbReference type="RefSeq" id="WP_048690128.1">
    <property type="nucleotide sequence ID" value="NZ_KQ130483.1"/>
</dbReference>
<dbReference type="EMBL" id="LAZL01000004">
    <property type="protein sequence ID" value="KMT66438.1"/>
    <property type="molecule type" value="Genomic_DNA"/>
</dbReference>
<dbReference type="SUPFAM" id="SSF102400">
    <property type="entry name" value="DNA polymerase III chi subunit"/>
    <property type="match status" value="1"/>
</dbReference>
<dbReference type="PANTHER" id="PTHR38767:SF1">
    <property type="entry name" value="DNA POLYMERASE III SUBUNIT CHI"/>
    <property type="match status" value="1"/>
</dbReference>
<proteinExistence type="predicted"/>
<dbReference type="OrthoDB" id="5297568at2"/>
<dbReference type="InterPro" id="IPR036768">
    <property type="entry name" value="PolIII_chi_sf"/>
</dbReference>
<organism evidence="1 2">
    <name type="scientific">Catenovulum maritimum</name>
    <dbReference type="NCBI Taxonomy" id="1513271"/>
    <lineage>
        <taxon>Bacteria</taxon>
        <taxon>Pseudomonadati</taxon>
        <taxon>Pseudomonadota</taxon>
        <taxon>Gammaproteobacteria</taxon>
        <taxon>Alteromonadales</taxon>
        <taxon>Alteromonadaceae</taxon>
        <taxon>Catenovulum</taxon>
    </lineage>
</organism>
<dbReference type="GO" id="GO:0006260">
    <property type="term" value="P:DNA replication"/>
    <property type="evidence" value="ECO:0007669"/>
    <property type="project" value="InterPro"/>
</dbReference>
<reference evidence="1 2" key="1">
    <citation type="submission" date="2015-04" db="EMBL/GenBank/DDBJ databases">
        <title>Draft Genome Sequence of the Novel Agar-Digesting Marine Bacterium Q1.</title>
        <authorList>
            <person name="Li Y."/>
            <person name="Li D."/>
            <person name="Chen G."/>
            <person name="Du Z."/>
        </authorList>
    </citation>
    <scope>NUCLEOTIDE SEQUENCE [LARGE SCALE GENOMIC DNA]</scope>
    <source>
        <strain evidence="1 2">Q1</strain>
    </source>
</reference>
<evidence type="ECO:0008006" key="3">
    <source>
        <dbReference type="Google" id="ProtNLM"/>
    </source>
</evidence>
<dbReference type="GO" id="GO:0032298">
    <property type="term" value="P:positive regulation of DNA-templated DNA replication initiation"/>
    <property type="evidence" value="ECO:0007669"/>
    <property type="project" value="TreeGrafter"/>
</dbReference>
<dbReference type="AlphaFoldDB" id="A0A0J8H097"/>
<evidence type="ECO:0000313" key="1">
    <source>
        <dbReference type="EMBL" id="KMT66438.1"/>
    </source>
</evidence>
<keyword evidence="2" id="KW-1185">Reference proteome</keyword>
<sequence length="152" mass="17440">MTQVTFFIMPESPQVDSTSEADLHQFACELTANLYRDKQKVFIYTKDKKTAEAIDETLWQFSPEHFVAHNLQGEGPSFGSPVEIGDQAPTNRYPILINFSQQVPQFGRKFQHIYDFVPADEVQKQAARERYKAFRQAGYVIQTSPAEIANFK</sequence>
<accession>A0A0J8H097</accession>
<gene>
    <name evidence="1" type="ORF">XM47_04045</name>
</gene>
<protein>
    <recommendedName>
        <fullName evidence="3">DNA polymerase III subunit chi</fullName>
    </recommendedName>
</protein>
<name>A0A0J8H097_9ALTE</name>
<dbReference type="GO" id="GO:0003677">
    <property type="term" value="F:DNA binding"/>
    <property type="evidence" value="ECO:0007669"/>
    <property type="project" value="InterPro"/>
</dbReference>
<evidence type="ECO:0000313" key="2">
    <source>
        <dbReference type="Proteomes" id="UP000037600"/>
    </source>
</evidence>
<dbReference type="Proteomes" id="UP000037600">
    <property type="component" value="Unassembled WGS sequence"/>
</dbReference>
<comment type="caution">
    <text evidence="1">The sequence shown here is derived from an EMBL/GenBank/DDBJ whole genome shotgun (WGS) entry which is preliminary data.</text>
</comment>
<dbReference type="Pfam" id="PF04364">
    <property type="entry name" value="DNA_pol3_chi"/>
    <property type="match status" value="1"/>
</dbReference>
<dbReference type="PANTHER" id="PTHR38767">
    <property type="entry name" value="DNA POLYMERASE III SUBUNIT CHI"/>
    <property type="match status" value="1"/>
</dbReference>
<dbReference type="STRING" id="1513271.XM47_04045"/>